<dbReference type="Gene3D" id="3.40.50.1450">
    <property type="entry name" value="HybD-like"/>
    <property type="match status" value="1"/>
</dbReference>
<dbReference type="InterPro" id="IPR005080">
    <property type="entry name" value="Peptidase_A25"/>
</dbReference>
<dbReference type="NCBIfam" id="TIGR01441">
    <property type="entry name" value="GPR"/>
    <property type="match status" value="1"/>
</dbReference>
<comment type="PTM">
    <text evidence="4">Autoproteolytically processed. The inactive tetrameric zymogen termed p46 autoprocesses to a smaller form termed p41, which is active only during spore germination.</text>
</comment>
<evidence type="ECO:0000256" key="3">
    <source>
        <dbReference type="ARBA" id="ARBA00023145"/>
    </source>
</evidence>
<evidence type="ECO:0000313" key="6">
    <source>
        <dbReference type="Proteomes" id="UP000677305"/>
    </source>
</evidence>
<keyword evidence="6" id="KW-1185">Reference proteome</keyword>
<feature type="chain" id="PRO_5035348782" description="Germination protease" evidence="4">
    <location>
        <begin position="22"/>
        <end position="340"/>
    </location>
</feature>
<comment type="catalytic activity">
    <reaction evidence="4">
        <text>Endopeptidase action with P4 Glu or Asp, P1 preferably Glu &gt; Asp, P1' hydrophobic and P2' Ala.</text>
        <dbReference type="EC" id="3.4.24.78"/>
    </reaction>
</comment>
<dbReference type="EC" id="3.4.24.78" evidence="4"/>
<evidence type="ECO:0000256" key="4">
    <source>
        <dbReference type="HAMAP-Rule" id="MF_00626"/>
    </source>
</evidence>
<dbReference type="Proteomes" id="UP000677305">
    <property type="component" value="Chromosome"/>
</dbReference>
<sequence>MDNNSQEKLEQVEQKYNVRTDLAIEAREMVGEEDIEIKGVEVIVDNIKDIELSITKVNILDEHGSKALNKPIGSYVTMECDLMKQNAPEAHEEIVRELAKQLGELAKVDKDMTVLVVGLGNRDVTPDSLGPRAVSNVLVTRHLFQEFGEPEGDDGFNKVSAIIPGVMGQTGMETFEIIQGIVDKIKPSLVIAIDALASRRTTRVNSTIQIADTGVHPGSGVGNRRQGLTEESLGVPVIAIGVPTVVDAATIVNDTMEELLIEMKKQAKENAEVADMINSFNEQEKYQLIKEVLYPYIGNLFVTPKEIDAVIKRLSNIIASSLNIMLQPNLEFDEITKFLS</sequence>
<evidence type="ECO:0000313" key="5">
    <source>
        <dbReference type="EMBL" id="QUH30997.1"/>
    </source>
</evidence>
<dbReference type="HAMAP" id="MF_00626">
    <property type="entry name" value="Germination_prot"/>
    <property type="match status" value="1"/>
</dbReference>
<comment type="function">
    <text evidence="4">Initiates the rapid degradation of small, acid-soluble proteins during spore germination.</text>
</comment>
<dbReference type="EMBL" id="CP058561">
    <property type="protein sequence ID" value="QUH30997.1"/>
    <property type="molecule type" value="Genomic_DNA"/>
</dbReference>
<proteinExistence type="inferred from homology"/>
<evidence type="ECO:0000256" key="2">
    <source>
        <dbReference type="ARBA" id="ARBA00022801"/>
    </source>
</evidence>
<evidence type="ECO:0000256" key="1">
    <source>
        <dbReference type="ARBA" id="ARBA00022670"/>
    </source>
</evidence>
<feature type="propeptide" id="PRO_5035348781" evidence="4">
    <location>
        <begin position="1"/>
        <end position="21"/>
    </location>
</feature>
<comment type="subunit">
    <text evidence="4">Homotetramer.</text>
</comment>
<keyword evidence="2 4" id="KW-0378">Hydrolase</keyword>
<dbReference type="GO" id="GO:0009847">
    <property type="term" value="P:spore germination"/>
    <property type="evidence" value="ECO:0007669"/>
    <property type="project" value="UniProtKB-UniRule"/>
</dbReference>
<dbReference type="AlphaFoldDB" id="A0A8J8SDN2"/>
<dbReference type="KEGG" id="vgu:HYG85_19550"/>
<dbReference type="SUPFAM" id="SSF53163">
    <property type="entry name" value="HybD-like"/>
    <property type="match status" value="1"/>
</dbReference>
<name>A0A8J8SDN2_9FIRM</name>
<reference evidence="5 6" key="1">
    <citation type="submission" date="2020-07" db="EMBL/GenBank/DDBJ databases">
        <title>Vallitalea guaymasensis genome.</title>
        <authorList>
            <person name="Postec A."/>
        </authorList>
    </citation>
    <scope>NUCLEOTIDE SEQUENCE [LARGE SCALE GENOMIC DNA]</scope>
    <source>
        <strain evidence="5 6">Ra1766G1</strain>
    </source>
</reference>
<accession>A0A8J8SDN2</accession>
<dbReference type="InterPro" id="IPR023430">
    <property type="entry name" value="Pept_HybD-like_dom_sf"/>
</dbReference>
<gene>
    <name evidence="4" type="primary">gpr</name>
    <name evidence="5" type="ORF">HYG85_19550</name>
</gene>
<dbReference type="GO" id="GO:0006508">
    <property type="term" value="P:proteolysis"/>
    <property type="evidence" value="ECO:0007669"/>
    <property type="project" value="UniProtKB-UniRule"/>
</dbReference>
<keyword evidence="3 4" id="KW-0865">Zymogen</keyword>
<dbReference type="RefSeq" id="WP_212691095.1">
    <property type="nucleotide sequence ID" value="NZ_CP058561.1"/>
</dbReference>
<comment type="similarity">
    <text evidence="4">Belongs to the peptidase A25 family.</text>
</comment>
<dbReference type="PIRSF" id="PIRSF019549">
    <property type="entry name" value="Peptidase_A25"/>
    <property type="match status" value="1"/>
</dbReference>
<dbReference type="Pfam" id="PF03418">
    <property type="entry name" value="Peptidase_A25"/>
    <property type="match status" value="1"/>
</dbReference>
<organism evidence="5 6">
    <name type="scientific">Vallitalea guaymasensis</name>
    <dbReference type="NCBI Taxonomy" id="1185412"/>
    <lineage>
        <taxon>Bacteria</taxon>
        <taxon>Bacillati</taxon>
        <taxon>Bacillota</taxon>
        <taxon>Clostridia</taxon>
        <taxon>Lachnospirales</taxon>
        <taxon>Vallitaleaceae</taxon>
        <taxon>Vallitalea</taxon>
    </lineage>
</organism>
<protein>
    <recommendedName>
        <fullName evidence="4">Germination protease</fullName>
        <ecNumber evidence="4">3.4.24.78</ecNumber>
    </recommendedName>
    <alternativeName>
        <fullName evidence="4">GPR endopeptidase</fullName>
    </alternativeName>
    <alternativeName>
        <fullName evidence="4">Germination proteinase</fullName>
    </alternativeName>
    <alternativeName>
        <fullName evidence="4">Spore protease</fullName>
    </alternativeName>
</protein>
<dbReference type="GO" id="GO:0004222">
    <property type="term" value="F:metalloendopeptidase activity"/>
    <property type="evidence" value="ECO:0007669"/>
    <property type="project" value="UniProtKB-UniRule"/>
</dbReference>
<keyword evidence="1 4" id="KW-0645">Protease</keyword>